<dbReference type="STRING" id="348802.A0A0D2C7S5"/>
<organism evidence="6 7">
    <name type="scientific">Exophiala xenobiotica</name>
    <dbReference type="NCBI Taxonomy" id="348802"/>
    <lineage>
        <taxon>Eukaryota</taxon>
        <taxon>Fungi</taxon>
        <taxon>Dikarya</taxon>
        <taxon>Ascomycota</taxon>
        <taxon>Pezizomycotina</taxon>
        <taxon>Eurotiomycetes</taxon>
        <taxon>Chaetothyriomycetidae</taxon>
        <taxon>Chaetothyriales</taxon>
        <taxon>Herpotrichiellaceae</taxon>
        <taxon>Exophiala</taxon>
    </lineage>
</organism>
<keyword evidence="1" id="KW-0479">Metal-binding</keyword>
<protein>
    <recommendedName>
        <fullName evidence="5">MYND-type domain-containing protein</fullName>
    </recommendedName>
</protein>
<evidence type="ECO:0000256" key="2">
    <source>
        <dbReference type="ARBA" id="ARBA00022771"/>
    </source>
</evidence>
<sequence length="372" mass="41902">MADRHETASGICAHCSIETSKLCAGCKDGVEFVEGADRTYYCGTDCQKADWAVHKVLCRKLKTHQALYQAGSLLRMLWNLSRAYSFGTKIDRVEVHDNVVKFWETSGSLCKGPFPHHLFTDEKVKQAVLDTSACGDALFNMRKLVRDILSNVCTRFDEVCVIVKNPPWITKCLNRNSTNDQYVEYVYGTVVKKGFSHLAFRATLRQAPECFIIDLANGQYGHFDTVIPLEKYLAERVEKVSNVNPFGTYDETIGAVNEANSRYFDRAQFNALRMDSLLQAWLGEQQLTSKSLIGLGKASFKDKLAQLQHYASAGLAATADASIQCGNLLVNLAHARDPKEEGKMLRRRMNLLKAAGITVDMMQQENRRWFRC</sequence>
<proteinExistence type="predicted"/>
<reference evidence="6 7" key="1">
    <citation type="submission" date="2015-01" db="EMBL/GenBank/DDBJ databases">
        <title>The Genome Sequence of Exophiala xenobiotica CBS118157.</title>
        <authorList>
            <consortium name="The Broad Institute Genomics Platform"/>
            <person name="Cuomo C."/>
            <person name="de Hoog S."/>
            <person name="Gorbushina A."/>
            <person name="Stielow B."/>
            <person name="Teixiera M."/>
            <person name="Abouelleil A."/>
            <person name="Chapman S.B."/>
            <person name="Priest M."/>
            <person name="Young S.K."/>
            <person name="Wortman J."/>
            <person name="Nusbaum C."/>
            <person name="Birren B."/>
        </authorList>
    </citation>
    <scope>NUCLEOTIDE SEQUENCE [LARGE SCALE GENOMIC DNA]</scope>
    <source>
        <strain evidence="6 7">CBS 118157</strain>
    </source>
</reference>
<dbReference type="Proteomes" id="UP000054342">
    <property type="component" value="Unassembled WGS sequence"/>
</dbReference>
<dbReference type="AlphaFoldDB" id="A0A0D2C7S5"/>
<dbReference type="GO" id="GO:0008270">
    <property type="term" value="F:zinc ion binding"/>
    <property type="evidence" value="ECO:0007669"/>
    <property type="project" value="UniProtKB-KW"/>
</dbReference>
<dbReference type="OrthoDB" id="4118430at2759"/>
<dbReference type="Gene3D" id="6.10.140.2220">
    <property type="match status" value="1"/>
</dbReference>
<dbReference type="SUPFAM" id="SSF144232">
    <property type="entry name" value="HIT/MYND zinc finger-like"/>
    <property type="match status" value="1"/>
</dbReference>
<keyword evidence="3" id="KW-0862">Zinc</keyword>
<dbReference type="PROSITE" id="PS50865">
    <property type="entry name" value="ZF_MYND_2"/>
    <property type="match status" value="1"/>
</dbReference>
<evidence type="ECO:0000313" key="7">
    <source>
        <dbReference type="Proteomes" id="UP000054342"/>
    </source>
</evidence>
<evidence type="ECO:0000256" key="3">
    <source>
        <dbReference type="ARBA" id="ARBA00022833"/>
    </source>
</evidence>
<evidence type="ECO:0000259" key="5">
    <source>
        <dbReference type="PROSITE" id="PS50865"/>
    </source>
</evidence>
<evidence type="ECO:0000313" key="6">
    <source>
        <dbReference type="EMBL" id="KIW60971.1"/>
    </source>
</evidence>
<dbReference type="HOGENOM" id="CLU_059033_0_0_1"/>
<evidence type="ECO:0000256" key="4">
    <source>
        <dbReference type="PROSITE-ProRule" id="PRU00134"/>
    </source>
</evidence>
<dbReference type="GeneID" id="25323052"/>
<dbReference type="InterPro" id="IPR002893">
    <property type="entry name" value="Znf_MYND"/>
</dbReference>
<dbReference type="EMBL" id="KN847317">
    <property type="protein sequence ID" value="KIW60971.1"/>
    <property type="molecule type" value="Genomic_DNA"/>
</dbReference>
<gene>
    <name evidence="6" type="ORF">PV05_01144</name>
</gene>
<evidence type="ECO:0000256" key="1">
    <source>
        <dbReference type="ARBA" id="ARBA00022723"/>
    </source>
</evidence>
<keyword evidence="7" id="KW-1185">Reference proteome</keyword>
<dbReference type="Pfam" id="PF01753">
    <property type="entry name" value="zf-MYND"/>
    <property type="match status" value="1"/>
</dbReference>
<accession>A0A0D2C7S5</accession>
<name>A0A0D2C7S5_9EURO</name>
<keyword evidence="2 4" id="KW-0863">Zinc-finger</keyword>
<dbReference type="RefSeq" id="XP_013321555.1">
    <property type="nucleotide sequence ID" value="XM_013466101.1"/>
</dbReference>
<feature type="domain" description="MYND-type" evidence="5">
    <location>
        <begin position="12"/>
        <end position="58"/>
    </location>
</feature>